<feature type="binding site" evidence="10">
    <location>
        <position position="221"/>
    </location>
    <ligand>
        <name>[2Fe-2S] cluster</name>
        <dbReference type="ChEBI" id="CHEBI:190135"/>
    </ligand>
</feature>
<feature type="binding site" evidence="10">
    <location>
        <position position="232"/>
    </location>
    <ligand>
        <name>[2Fe-2S] cluster</name>
        <dbReference type="ChEBI" id="CHEBI:190135"/>
    </ligand>
</feature>
<dbReference type="OrthoDB" id="311633at2759"/>
<dbReference type="Pfam" id="PF16803">
    <property type="entry name" value="DRE2_N"/>
    <property type="match status" value="1"/>
</dbReference>
<feature type="binding site" evidence="10">
    <location>
        <position position="282"/>
    </location>
    <ligand>
        <name>[4Fe-4S] cluster</name>
        <dbReference type="ChEBI" id="CHEBI:49883"/>
    </ligand>
</feature>
<keyword evidence="14" id="KW-1185">Reference proteome</keyword>
<evidence type="ECO:0000256" key="6">
    <source>
        <dbReference type="ARBA" id="ARBA00022723"/>
    </source>
</evidence>
<comment type="cofactor">
    <cofactor evidence="10">
        <name>[2Fe-2S] cluster</name>
        <dbReference type="ChEBI" id="CHEBI:190135"/>
    </cofactor>
</comment>
<proteinExistence type="inferred from homology"/>
<dbReference type="Pfam" id="PF05093">
    <property type="entry name" value="CIAPIN1"/>
    <property type="match status" value="1"/>
</dbReference>
<dbReference type="GO" id="GO:0051537">
    <property type="term" value="F:2 iron, 2 sulfur cluster binding"/>
    <property type="evidence" value="ECO:0007669"/>
    <property type="project" value="UniProtKB-UniRule"/>
</dbReference>
<comment type="caution">
    <text evidence="13">The sequence shown here is derived from an EMBL/GenBank/DDBJ whole genome shotgun (WGS) entry which is preliminary data.</text>
</comment>
<evidence type="ECO:0000256" key="7">
    <source>
        <dbReference type="ARBA" id="ARBA00023004"/>
    </source>
</evidence>
<feature type="binding site" evidence="10">
    <location>
        <position position="237"/>
    </location>
    <ligand>
        <name>[2Fe-2S] cluster</name>
        <dbReference type="ChEBI" id="CHEBI:190135"/>
    </ligand>
</feature>
<feature type="region of interest" description="Fe-S binding site B" evidence="10">
    <location>
        <begin position="282"/>
        <end position="296"/>
    </location>
</feature>
<dbReference type="GO" id="GO:0009055">
    <property type="term" value="F:electron transfer activity"/>
    <property type="evidence" value="ECO:0007669"/>
    <property type="project" value="UniProtKB-UniRule"/>
</dbReference>
<dbReference type="GO" id="GO:0046872">
    <property type="term" value="F:metal ion binding"/>
    <property type="evidence" value="ECO:0007669"/>
    <property type="project" value="UniProtKB-KW"/>
</dbReference>
<reference evidence="13" key="1">
    <citation type="journal article" date="2020" name="Stud. Mycol.">
        <title>101 Dothideomycetes genomes: a test case for predicting lifestyles and emergence of pathogens.</title>
        <authorList>
            <person name="Haridas S."/>
            <person name="Albert R."/>
            <person name="Binder M."/>
            <person name="Bloem J."/>
            <person name="Labutti K."/>
            <person name="Salamov A."/>
            <person name="Andreopoulos B."/>
            <person name="Baker S."/>
            <person name="Barry K."/>
            <person name="Bills G."/>
            <person name="Bluhm B."/>
            <person name="Cannon C."/>
            <person name="Castanera R."/>
            <person name="Culley D."/>
            <person name="Daum C."/>
            <person name="Ezra D."/>
            <person name="Gonzalez J."/>
            <person name="Henrissat B."/>
            <person name="Kuo A."/>
            <person name="Liang C."/>
            <person name="Lipzen A."/>
            <person name="Lutzoni F."/>
            <person name="Magnuson J."/>
            <person name="Mondo S."/>
            <person name="Nolan M."/>
            <person name="Ohm R."/>
            <person name="Pangilinan J."/>
            <person name="Park H.-J."/>
            <person name="Ramirez L."/>
            <person name="Alfaro M."/>
            <person name="Sun H."/>
            <person name="Tritt A."/>
            <person name="Yoshinaga Y."/>
            <person name="Zwiers L.-H."/>
            <person name="Turgeon B."/>
            <person name="Goodwin S."/>
            <person name="Spatafora J."/>
            <person name="Crous P."/>
            <person name="Grigoriev I."/>
        </authorList>
    </citation>
    <scope>NUCLEOTIDE SEQUENCE</scope>
    <source>
        <strain evidence="13">CBS 101060</strain>
    </source>
</reference>
<comment type="caution">
    <text evidence="10">Lacks conserved residue(s) required for the propagation of feature annotation.</text>
</comment>
<evidence type="ECO:0000256" key="10">
    <source>
        <dbReference type="HAMAP-Rule" id="MF_03115"/>
    </source>
</evidence>
<feature type="short sequence motif" description="Cx2C motif 1" evidence="10">
    <location>
        <begin position="282"/>
        <end position="285"/>
    </location>
</feature>
<keyword evidence="8 10" id="KW-0411">Iron-sulfur</keyword>
<evidence type="ECO:0000256" key="8">
    <source>
        <dbReference type="ARBA" id="ARBA00023014"/>
    </source>
</evidence>
<evidence type="ECO:0000256" key="4">
    <source>
        <dbReference type="ARBA" id="ARBA00022490"/>
    </source>
</evidence>
<evidence type="ECO:0000259" key="11">
    <source>
        <dbReference type="Pfam" id="PF05093"/>
    </source>
</evidence>
<dbReference type="GO" id="GO:0051539">
    <property type="term" value="F:4 iron, 4 sulfur cluster binding"/>
    <property type="evidence" value="ECO:0007669"/>
    <property type="project" value="UniProtKB-KW"/>
</dbReference>
<comment type="domain">
    <text evidence="10">The N-terminal domain has structural similarity with S-adenosyl-L-methionine-dependent methyltransferases, but does not bind S-adenosyl-L-methionine. It is required for correct assembly of the 2 Fe-S clusters.</text>
</comment>
<dbReference type="PANTHER" id="PTHR13273:SF14">
    <property type="entry name" value="ANAMORSIN"/>
    <property type="match status" value="1"/>
</dbReference>
<feature type="domain" description="Anamorsin C-terminal" evidence="11">
    <location>
        <begin position="216"/>
        <end position="312"/>
    </location>
</feature>
<dbReference type="Gene3D" id="3.40.50.11000">
    <property type="entry name" value="Fe-S cluster assembly protein Dre2, N-terminal domain"/>
    <property type="match status" value="1"/>
</dbReference>
<dbReference type="InterPro" id="IPR046408">
    <property type="entry name" value="CIAPIN1"/>
</dbReference>
<feature type="binding site" evidence="10">
    <location>
        <position position="285"/>
    </location>
    <ligand>
        <name>[4Fe-4S] cluster</name>
        <dbReference type="ChEBI" id="CHEBI:49883"/>
    </ligand>
</feature>
<comment type="subcellular location">
    <subcellularLocation>
        <location evidence="10">Cytoplasm</location>
    </subcellularLocation>
    <subcellularLocation>
        <location evidence="10">Mitochondrion intermembrane space</location>
    </subcellularLocation>
</comment>
<feature type="short sequence motif" description="Cx2C motif 2" evidence="10">
    <location>
        <begin position="293"/>
        <end position="296"/>
    </location>
</feature>
<dbReference type="Proteomes" id="UP000799429">
    <property type="component" value="Unassembled WGS sequence"/>
</dbReference>
<dbReference type="GO" id="GO:0005758">
    <property type="term" value="C:mitochondrial intermembrane space"/>
    <property type="evidence" value="ECO:0007669"/>
    <property type="project" value="UniProtKB-SubCell"/>
</dbReference>
<name>A0A9P4SDB0_9PEZI</name>
<dbReference type="InterPro" id="IPR031838">
    <property type="entry name" value="Dre2_N"/>
</dbReference>
<protein>
    <submittedName>
        <fullName evidence="13">DUF689-domain-containing protein</fullName>
    </submittedName>
</protein>
<comment type="domain">
    <text evidence="10">The twin Cx2C motifs are involved in the recognition by the mitochondrial MIA40-ERV1 disulfide relay system. The formation of 2 disulfide bonds in the Cx2C motifs through dithiol/disulfide exchange reactions effectively traps the protein in the mitochondrial intermembrane space.</text>
</comment>
<dbReference type="EMBL" id="MU006092">
    <property type="protein sequence ID" value="KAF2840578.1"/>
    <property type="molecule type" value="Genomic_DNA"/>
</dbReference>
<evidence type="ECO:0000259" key="12">
    <source>
        <dbReference type="Pfam" id="PF16803"/>
    </source>
</evidence>
<feature type="region of interest" description="Fe-S binding site A" evidence="10">
    <location>
        <begin position="221"/>
        <end position="237"/>
    </location>
</feature>
<evidence type="ECO:0000256" key="1">
    <source>
        <dbReference type="ARBA" id="ARBA00001966"/>
    </source>
</evidence>
<organism evidence="13 14">
    <name type="scientific">Patellaria atrata CBS 101060</name>
    <dbReference type="NCBI Taxonomy" id="1346257"/>
    <lineage>
        <taxon>Eukaryota</taxon>
        <taxon>Fungi</taxon>
        <taxon>Dikarya</taxon>
        <taxon>Ascomycota</taxon>
        <taxon>Pezizomycotina</taxon>
        <taxon>Dothideomycetes</taxon>
        <taxon>Dothideomycetes incertae sedis</taxon>
        <taxon>Patellariales</taxon>
        <taxon>Patellariaceae</taxon>
        <taxon>Patellaria</taxon>
    </lineage>
</organism>
<dbReference type="GO" id="GO:0016226">
    <property type="term" value="P:iron-sulfur cluster assembly"/>
    <property type="evidence" value="ECO:0007669"/>
    <property type="project" value="UniProtKB-UniRule"/>
</dbReference>
<keyword evidence="6 10" id="KW-0479">Metal-binding</keyword>
<evidence type="ECO:0000256" key="3">
    <source>
        <dbReference type="ARBA" id="ARBA00022485"/>
    </source>
</evidence>
<feature type="binding site" evidence="10">
    <location>
        <position position="296"/>
    </location>
    <ligand>
        <name>[4Fe-4S] cluster</name>
        <dbReference type="ChEBI" id="CHEBI:49883"/>
    </ligand>
</feature>
<comment type="cofactor">
    <cofactor evidence="1 10">
        <name>[4Fe-4S] cluster</name>
        <dbReference type="ChEBI" id="CHEBI:49883"/>
    </cofactor>
</comment>
<feature type="binding site" evidence="10">
    <location>
        <position position="235"/>
    </location>
    <ligand>
        <name>[2Fe-2S] cluster</name>
        <dbReference type="ChEBI" id="CHEBI:190135"/>
    </ligand>
</feature>
<evidence type="ECO:0000256" key="9">
    <source>
        <dbReference type="ARBA" id="ARBA00023128"/>
    </source>
</evidence>
<keyword evidence="4 10" id="KW-0963">Cytoplasm</keyword>
<evidence type="ECO:0000256" key="2">
    <source>
        <dbReference type="ARBA" id="ARBA00008169"/>
    </source>
</evidence>
<evidence type="ECO:0000256" key="5">
    <source>
        <dbReference type="ARBA" id="ARBA00022714"/>
    </source>
</evidence>
<keyword evidence="5 10" id="KW-0001">2Fe-2S</keyword>
<gene>
    <name evidence="13" type="ORF">M501DRAFT_1009852</name>
</gene>
<comment type="similarity">
    <text evidence="2 10">Belongs to the anamorsin family.</text>
</comment>
<dbReference type="AlphaFoldDB" id="A0A9P4SDB0"/>
<dbReference type="PANTHER" id="PTHR13273">
    <property type="entry name" value="ANAMORSIN"/>
    <property type="match status" value="1"/>
</dbReference>
<keyword evidence="3 10" id="KW-0004">4Fe-4S</keyword>
<keyword evidence="9 10" id="KW-0496">Mitochondrion</keyword>
<dbReference type="HAMAP" id="MF_03115">
    <property type="entry name" value="Anamorsin"/>
    <property type="match status" value="1"/>
</dbReference>
<dbReference type="InterPro" id="IPR007785">
    <property type="entry name" value="Anamorsin"/>
</dbReference>
<keyword evidence="7 10" id="KW-0408">Iron</keyword>
<evidence type="ECO:0000313" key="14">
    <source>
        <dbReference type="Proteomes" id="UP000799429"/>
    </source>
</evidence>
<comment type="domain">
    <text evidence="10">The C-terminal domain binds 2 Fe-S clusters but is otherwise mostly in an intrinsically disordered conformation.</text>
</comment>
<feature type="domain" description="Fe-S cluster assembly protein Dre2 N-terminal" evidence="12">
    <location>
        <begin position="11"/>
        <end position="140"/>
    </location>
</feature>
<evidence type="ECO:0000313" key="13">
    <source>
        <dbReference type="EMBL" id="KAF2840578.1"/>
    </source>
</evidence>
<sequence length="319" mass="34651">MYRLRNGFYHRTLLLAPPSISAHPEALDRIFEAHDRSVTDIQMLDRLALGLAALPSETYDLILLLTDADGSRLESQKLLGRELIGKLVQSLKAGGKFRSQDGQYGLNNDERTEAILAGLVQEESNFSKPNDSESHSVPLRLGRKANAAANTTTNGAVTLASNGKRKSFDAQPVKPAGVGFVDFSDDFGVPLVTGEDDELIDEDDLLTEEDLTRPIIQPAECRPKAGKRRRACKDCTCGLKEKIEAEDSAKRTAADNALNTMKLGVDDLTEVDFTVQGKVGSCGNCALGDAFRCDGCPYIGLPAFKPGEEVRLLNNDIQL</sequence>
<accession>A0A9P4SDB0</accession>
<feature type="binding site" evidence="10">
    <location>
        <position position="293"/>
    </location>
    <ligand>
        <name>[4Fe-4S] cluster</name>
        <dbReference type="ChEBI" id="CHEBI:49883"/>
    </ligand>
</feature>